<evidence type="ECO:0000313" key="7">
    <source>
        <dbReference type="Proteomes" id="UP000184520"/>
    </source>
</evidence>
<feature type="binding site" evidence="5">
    <location>
        <position position="142"/>
    </location>
    <ligand>
        <name>S-adenosyl-L-methionine</name>
        <dbReference type="ChEBI" id="CHEBI:59789"/>
    </ligand>
</feature>
<dbReference type="SUPFAM" id="SSF53335">
    <property type="entry name" value="S-adenosyl-L-methionine-dependent methyltransferases"/>
    <property type="match status" value="1"/>
</dbReference>
<comment type="function">
    <text evidence="5">O-methyltransferase that catalyzes the 2 O-methylation steps in the ubiquinone biosynthetic pathway.</text>
</comment>
<feature type="binding site" evidence="5">
    <location>
        <position position="78"/>
    </location>
    <ligand>
        <name>S-adenosyl-L-methionine</name>
        <dbReference type="ChEBI" id="CHEBI:59789"/>
    </ligand>
</feature>
<sequence>MLDKSQLSQPINDNTSAQEIARFNQMAREWWDPNGKFKTALAFNTTRAAYMIQHLAYCHNRDPNSERCLQGLSVLDVGCGGGLISEALARKGADVTGIDASAVSIEVAKAHAAQSGLNIRYSHHLAEQEVQAGNKYDIVINAEVVEHVPDQPALIGQCAQLVSPKGTLVLATLNRTWLSWLIAIVGAEYVMRYLPVGTHDWKQFVKPVELASWVKPEKFESVYETGMKLNPLSGQWRLSSSLKVNYIQLYKRHFID</sequence>
<name>A0A1M5E0W4_9ALTE</name>
<comment type="pathway">
    <text evidence="5">Cofactor biosynthesis; ubiquinone biosynthesis.</text>
</comment>
<comment type="catalytic activity">
    <reaction evidence="5">
        <text>a 3-demethylubiquinol + S-adenosyl-L-methionine = a ubiquinol + S-adenosyl-L-homocysteine + H(+)</text>
        <dbReference type="Rhea" id="RHEA:44380"/>
        <dbReference type="Rhea" id="RHEA-COMP:9566"/>
        <dbReference type="Rhea" id="RHEA-COMP:10914"/>
        <dbReference type="ChEBI" id="CHEBI:15378"/>
        <dbReference type="ChEBI" id="CHEBI:17976"/>
        <dbReference type="ChEBI" id="CHEBI:57856"/>
        <dbReference type="ChEBI" id="CHEBI:59789"/>
        <dbReference type="ChEBI" id="CHEBI:84422"/>
        <dbReference type="EC" id="2.1.1.64"/>
    </reaction>
</comment>
<evidence type="ECO:0000256" key="2">
    <source>
        <dbReference type="ARBA" id="ARBA00022679"/>
    </source>
</evidence>
<evidence type="ECO:0000256" key="5">
    <source>
        <dbReference type="HAMAP-Rule" id="MF_00472"/>
    </source>
</evidence>
<dbReference type="GO" id="GO:0010420">
    <property type="term" value="F:polyprenyldihydroxybenzoate methyltransferase activity"/>
    <property type="evidence" value="ECO:0007669"/>
    <property type="project" value="InterPro"/>
</dbReference>
<protein>
    <recommendedName>
        <fullName evidence="5">Ubiquinone biosynthesis O-methyltransferase</fullName>
    </recommendedName>
    <alternativeName>
        <fullName evidence="5">2-polyprenyl-6-hydroxyphenol methylase</fullName>
        <ecNumber evidence="5">2.1.1.222</ecNumber>
    </alternativeName>
    <alternativeName>
        <fullName evidence="5">3-demethylubiquinone 3-O-methyltransferase</fullName>
        <ecNumber evidence="5">2.1.1.64</ecNumber>
    </alternativeName>
</protein>
<proteinExistence type="inferred from homology"/>
<keyword evidence="6" id="KW-0830">Ubiquinone</keyword>
<dbReference type="OrthoDB" id="9801538at2"/>
<dbReference type="PANTHER" id="PTHR43464">
    <property type="entry name" value="METHYLTRANSFERASE"/>
    <property type="match status" value="1"/>
</dbReference>
<dbReference type="GO" id="GO:0061542">
    <property type="term" value="F:3-demethylubiquinol 3-O-methyltransferase activity"/>
    <property type="evidence" value="ECO:0007669"/>
    <property type="project" value="UniProtKB-UniRule"/>
</dbReference>
<dbReference type="Proteomes" id="UP000184520">
    <property type="component" value="Unassembled WGS sequence"/>
</dbReference>
<dbReference type="NCBIfam" id="TIGR01983">
    <property type="entry name" value="UbiG"/>
    <property type="match status" value="1"/>
</dbReference>
<dbReference type="CDD" id="cd02440">
    <property type="entry name" value="AdoMet_MTases"/>
    <property type="match status" value="1"/>
</dbReference>
<reference evidence="7" key="1">
    <citation type="submission" date="2016-11" db="EMBL/GenBank/DDBJ databases">
        <authorList>
            <person name="Varghese N."/>
            <person name="Submissions S."/>
        </authorList>
    </citation>
    <scope>NUCLEOTIDE SEQUENCE [LARGE SCALE GENOMIC DNA]</scope>
    <source>
        <strain evidence="7">CGMCC 1.8995</strain>
    </source>
</reference>
<feature type="binding site" evidence="5">
    <location>
        <position position="99"/>
    </location>
    <ligand>
        <name>S-adenosyl-L-methionine</name>
        <dbReference type="ChEBI" id="CHEBI:59789"/>
    </ligand>
</feature>
<dbReference type="RefSeq" id="WP_073316650.1">
    <property type="nucleotide sequence ID" value="NZ_FQWD01000001.1"/>
</dbReference>
<keyword evidence="3 5" id="KW-0831">Ubiquinone biosynthesis</keyword>
<dbReference type="HAMAP" id="MF_00472">
    <property type="entry name" value="UbiG"/>
    <property type="match status" value="1"/>
</dbReference>
<dbReference type="EMBL" id="FQWD01000001">
    <property type="protein sequence ID" value="SHF72873.1"/>
    <property type="molecule type" value="Genomic_DNA"/>
</dbReference>
<dbReference type="AlphaFoldDB" id="A0A1M5E0W4"/>
<dbReference type="GO" id="GO:0032259">
    <property type="term" value="P:methylation"/>
    <property type="evidence" value="ECO:0007669"/>
    <property type="project" value="UniProtKB-KW"/>
</dbReference>
<keyword evidence="1 5" id="KW-0489">Methyltransferase</keyword>
<evidence type="ECO:0000256" key="3">
    <source>
        <dbReference type="ARBA" id="ARBA00022688"/>
    </source>
</evidence>
<dbReference type="Gene3D" id="3.40.50.150">
    <property type="entry name" value="Vaccinia Virus protein VP39"/>
    <property type="match status" value="1"/>
</dbReference>
<evidence type="ECO:0000256" key="1">
    <source>
        <dbReference type="ARBA" id="ARBA00022603"/>
    </source>
</evidence>
<dbReference type="InterPro" id="IPR029063">
    <property type="entry name" value="SAM-dependent_MTases_sf"/>
</dbReference>
<keyword evidence="4 5" id="KW-0949">S-adenosyl-L-methionine</keyword>
<accession>A0A1M5E0W4</accession>
<comment type="similarity">
    <text evidence="5">Belongs to the methyltransferase superfamily. UbiG/COQ3 family.</text>
</comment>
<keyword evidence="7" id="KW-1185">Reference proteome</keyword>
<evidence type="ECO:0000313" key="6">
    <source>
        <dbReference type="EMBL" id="SHF72873.1"/>
    </source>
</evidence>
<dbReference type="InterPro" id="IPR010233">
    <property type="entry name" value="UbiG_MeTrfase"/>
</dbReference>
<evidence type="ECO:0000256" key="4">
    <source>
        <dbReference type="ARBA" id="ARBA00022691"/>
    </source>
</evidence>
<dbReference type="UniPathway" id="UPA00232"/>
<organism evidence="6 7">
    <name type="scientific">Marisediminitalea aggregata</name>
    <dbReference type="NCBI Taxonomy" id="634436"/>
    <lineage>
        <taxon>Bacteria</taxon>
        <taxon>Pseudomonadati</taxon>
        <taxon>Pseudomonadota</taxon>
        <taxon>Gammaproteobacteria</taxon>
        <taxon>Alteromonadales</taxon>
        <taxon>Alteromonadaceae</taxon>
        <taxon>Marisediminitalea</taxon>
    </lineage>
</organism>
<dbReference type="GO" id="GO:0102208">
    <property type="term" value="F:2-polyprenyl-6-hydroxyphenol methylase activity"/>
    <property type="evidence" value="ECO:0007669"/>
    <property type="project" value="UniProtKB-EC"/>
</dbReference>
<dbReference type="STRING" id="634436.SAMN05216361_0209"/>
<dbReference type="PANTHER" id="PTHR43464:SF19">
    <property type="entry name" value="UBIQUINONE BIOSYNTHESIS O-METHYLTRANSFERASE, MITOCHONDRIAL"/>
    <property type="match status" value="1"/>
</dbReference>
<gene>
    <name evidence="5" type="primary">ubiG</name>
    <name evidence="6" type="ORF">SAMN05216361_0209</name>
</gene>
<keyword evidence="2 5" id="KW-0808">Transferase</keyword>
<dbReference type="Pfam" id="PF13489">
    <property type="entry name" value="Methyltransf_23"/>
    <property type="match status" value="1"/>
</dbReference>
<dbReference type="EC" id="2.1.1.64" evidence="5"/>
<feature type="binding site" evidence="5">
    <location>
        <position position="47"/>
    </location>
    <ligand>
        <name>S-adenosyl-L-methionine</name>
        <dbReference type="ChEBI" id="CHEBI:59789"/>
    </ligand>
</feature>
<comment type="catalytic activity">
    <reaction evidence="5">
        <text>a 3-(all-trans-polyprenyl)benzene-1,2-diol + S-adenosyl-L-methionine = a 2-methoxy-6-(all-trans-polyprenyl)phenol + S-adenosyl-L-homocysteine + H(+)</text>
        <dbReference type="Rhea" id="RHEA:31411"/>
        <dbReference type="Rhea" id="RHEA-COMP:9550"/>
        <dbReference type="Rhea" id="RHEA-COMP:9551"/>
        <dbReference type="ChEBI" id="CHEBI:15378"/>
        <dbReference type="ChEBI" id="CHEBI:57856"/>
        <dbReference type="ChEBI" id="CHEBI:59789"/>
        <dbReference type="ChEBI" id="CHEBI:62729"/>
        <dbReference type="ChEBI" id="CHEBI:62731"/>
        <dbReference type="EC" id="2.1.1.222"/>
    </reaction>
</comment>
<dbReference type="EC" id="2.1.1.222" evidence="5"/>